<evidence type="ECO:0000313" key="1">
    <source>
        <dbReference type="EMBL" id="MBX57902.1"/>
    </source>
</evidence>
<name>A0A2P2PT58_RHIMU</name>
<organism evidence="1">
    <name type="scientific">Rhizophora mucronata</name>
    <name type="common">Asiatic mangrove</name>
    <dbReference type="NCBI Taxonomy" id="61149"/>
    <lineage>
        <taxon>Eukaryota</taxon>
        <taxon>Viridiplantae</taxon>
        <taxon>Streptophyta</taxon>
        <taxon>Embryophyta</taxon>
        <taxon>Tracheophyta</taxon>
        <taxon>Spermatophyta</taxon>
        <taxon>Magnoliopsida</taxon>
        <taxon>eudicotyledons</taxon>
        <taxon>Gunneridae</taxon>
        <taxon>Pentapetalae</taxon>
        <taxon>rosids</taxon>
        <taxon>fabids</taxon>
        <taxon>Malpighiales</taxon>
        <taxon>Rhizophoraceae</taxon>
        <taxon>Rhizophora</taxon>
    </lineage>
</organism>
<dbReference type="AlphaFoldDB" id="A0A2P2PT58"/>
<proteinExistence type="predicted"/>
<dbReference type="EMBL" id="GGEC01077418">
    <property type="protein sequence ID" value="MBX57902.1"/>
    <property type="molecule type" value="Transcribed_RNA"/>
</dbReference>
<protein>
    <submittedName>
        <fullName evidence="1">Uncharacterized protein</fullName>
    </submittedName>
</protein>
<accession>A0A2P2PT58</accession>
<reference evidence="1" key="1">
    <citation type="submission" date="2018-02" db="EMBL/GenBank/DDBJ databases">
        <title>Rhizophora mucronata_Transcriptome.</title>
        <authorList>
            <person name="Meera S.P."/>
            <person name="Sreeshan A."/>
            <person name="Augustine A."/>
        </authorList>
    </citation>
    <scope>NUCLEOTIDE SEQUENCE</scope>
    <source>
        <tissue evidence="1">Leaf</tissue>
    </source>
</reference>
<sequence length="28" mass="3646">MLYTKLEQREKFRERNKNQIQYRTSWAK</sequence>